<organism evidence="1 2">
    <name type="scientific">Cetraspora pellucida</name>
    <dbReference type="NCBI Taxonomy" id="1433469"/>
    <lineage>
        <taxon>Eukaryota</taxon>
        <taxon>Fungi</taxon>
        <taxon>Fungi incertae sedis</taxon>
        <taxon>Mucoromycota</taxon>
        <taxon>Glomeromycotina</taxon>
        <taxon>Glomeromycetes</taxon>
        <taxon>Diversisporales</taxon>
        <taxon>Gigasporaceae</taxon>
        <taxon>Cetraspora</taxon>
    </lineage>
</organism>
<comment type="caution">
    <text evidence="1">The sequence shown here is derived from an EMBL/GenBank/DDBJ whole genome shotgun (WGS) entry which is preliminary data.</text>
</comment>
<protein>
    <submittedName>
        <fullName evidence="1">17210_t:CDS:1</fullName>
    </submittedName>
</protein>
<feature type="non-terminal residue" evidence="1">
    <location>
        <position position="1"/>
    </location>
</feature>
<dbReference type="Proteomes" id="UP000789759">
    <property type="component" value="Unassembled WGS sequence"/>
</dbReference>
<proteinExistence type="predicted"/>
<reference evidence="1" key="1">
    <citation type="submission" date="2021-06" db="EMBL/GenBank/DDBJ databases">
        <authorList>
            <person name="Kallberg Y."/>
            <person name="Tangrot J."/>
            <person name="Rosling A."/>
        </authorList>
    </citation>
    <scope>NUCLEOTIDE SEQUENCE</scope>
    <source>
        <strain evidence="1">FL966</strain>
    </source>
</reference>
<evidence type="ECO:0000313" key="2">
    <source>
        <dbReference type="Proteomes" id="UP000789759"/>
    </source>
</evidence>
<sequence>IIYWLDAMEQKDNNEIKKQFLEADNMISKIESSIHPNHMYTSKPIKIIDASNSSRQNTFTQGLYLSDYNI</sequence>
<name>A0A9N9DVK4_9GLOM</name>
<evidence type="ECO:0000313" key="1">
    <source>
        <dbReference type="EMBL" id="CAG8654494.1"/>
    </source>
</evidence>
<dbReference type="AlphaFoldDB" id="A0A9N9DVK4"/>
<dbReference type="EMBL" id="CAJVQA010007295">
    <property type="protein sequence ID" value="CAG8654494.1"/>
    <property type="molecule type" value="Genomic_DNA"/>
</dbReference>
<gene>
    <name evidence="1" type="ORF">CPELLU_LOCUS9501</name>
</gene>
<accession>A0A9N9DVK4</accession>
<dbReference type="OrthoDB" id="2479928at2759"/>
<keyword evidence="2" id="KW-1185">Reference proteome</keyword>